<dbReference type="RefSeq" id="WP_267944988.1">
    <property type="nucleotide sequence ID" value="NZ_BAAAJA010000046.1"/>
</dbReference>
<organism evidence="2 3">
    <name type="scientific">Nocardiopsis tropica</name>
    <dbReference type="NCBI Taxonomy" id="109330"/>
    <lineage>
        <taxon>Bacteria</taxon>
        <taxon>Bacillati</taxon>
        <taxon>Actinomycetota</taxon>
        <taxon>Actinomycetes</taxon>
        <taxon>Streptosporangiales</taxon>
        <taxon>Nocardiopsidaceae</taxon>
        <taxon>Nocardiopsis</taxon>
    </lineage>
</organism>
<dbReference type="SUPFAM" id="SSF47336">
    <property type="entry name" value="ACP-like"/>
    <property type="match status" value="1"/>
</dbReference>
<protein>
    <submittedName>
        <fullName evidence="2">Phosphopantetheine-binding protein</fullName>
    </submittedName>
</protein>
<comment type="caution">
    <text evidence="2">The sequence shown here is derived from an EMBL/GenBank/DDBJ whole genome shotgun (WGS) entry which is preliminary data.</text>
</comment>
<reference evidence="2 3" key="1">
    <citation type="submission" date="2023-07" db="EMBL/GenBank/DDBJ databases">
        <authorList>
            <person name="Girao M."/>
            <person name="Carvalho M.F."/>
        </authorList>
    </citation>
    <scope>NUCLEOTIDE SEQUENCE [LARGE SCALE GENOMIC DNA]</scope>
    <source>
        <strain evidence="2 3">66/93</strain>
    </source>
</reference>
<accession>A0ABU7KN25</accession>
<evidence type="ECO:0000313" key="2">
    <source>
        <dbReference type="EMBL" id="MEE2050429.1"/>
    </source>
</evidence>
<dbReference type="PROSITE" id="PS50075">
    <property type="entry name" value="CARRIER"/>
    <property type="match status" value="1"/>
</dbReference>
<gene>
    <name evidence="2" type="ORF">Q8A49_07960</name>
</gene>
<dbReference type="Proteomes" id="UP001348641">
    <property type="component" value="Unassembled WGS sequence"/>
</dbReference>
<dbReference type="EMBL" id="JAUUCC010000015">
    <property type="protein sequence ID" value="MEE2050429.1"/>
    <property type="molecule type" value="Genomic_DNA"/>
</dbReference>
<feature type="domain" description="Carrier" evidence="1">
    <location>
        <begin position="8"/>
        <end position="88"/>
    </location>
</feature>
<dbReference type="InterPro" id="IPR036736">
    <property type="entry name" value="ACP-like_sf"/>
</dbReference>
<dbReference type="Gene3D" id="1.10.1200.10">
    <property type="entry name" value="ACP-like"/>
    <property type="match status" value="1"/>
</dbReference>
<name>A0ABU7KN25_9ACTN</name>
<evidence type="ECO:0000313" key="3">
    <source>
        <dbReference type="Proteomes" id="UP001348641"/>
    </source>
</evidence>
<dbReference type="Pfam" id="PF00550">
    <property type="entry name" value="PP-binding"/>
    <property type="match status" value="1"/>
</dbReference>
<evidence type="ECO:0000259" key="1">
    <source>
        <dbReference type="PROSITE" id="PS50075"/>
    </source>
</evidence>
<dbReference type="InterPro" id="IPR009081">
    <property type="entry name" value="PP-bd_ACP"/>
</dbReference>
<proteinExistence type="predicted"/>
<sequence length="90" mass="9545">MGSDVRAITDEEVLGVVISGLPGFRNTEQLTPQSDLWAAGMDSLSNISVMVAIEGEFDIEFPDEFLTPEVFTSAANIAEAVRAILGGRTG</sequence>